<reference evidence="4" key="1">
    <citation type="submission" date="2022-07" db="EMBL/GenBank/DDBJ databases">
        <authorList>
            <person name="Trinca V."/>
            <person name="Uliana J.V.C."/>
            <person name="Torres T.T."/>
            <person name="Ward R.J."/>
            <person name="Monesi N."/>
        </authorList>
    </citation>
    <scope>NUCLEOTIDE SEQUENCE</scope>
    <source>
        <strain evidence="4">HSMRA1968</strain>
        <tissue evidence="4">Whole embryos</tissue>
    </source>
</reference>
<feature type="domain" description="DRBM" evidence="3">
    <location>
        <begin position="309"/>
        <end position="370"/>
    </location>
</feature>
<dbReference type="Gene3D" id="3.30.160.20">
    <property type="match status" value="1"/>
</dbReference>
<evidence type="ECO:0000259" key="3">
    <source>
        <dbReference type="Pfam" id="PF00035"/>
    </source>
</evidence>
<protein>
    <recommendedName>
        <fullName evidence="3">DRBM domain-containing protein</fullName>
    </recommendedName>
</protein>
<accession>A0A9Q0S6T6</accession>
<dbReference type="EMBL" id="WJQU01000001">
    <property type="protein sequence ID" value="KAJ6645635.1"/>
    <property type="molecule type" value="Genomic_DNA"/>
</dbReference>
<dbReference type="Pfam" id="PF00035">
    <property type="entry name" value="dsrm"/>
    <property type="match status" value="1"/>
</dbReference>
<dbReference type="Proteomes" id="UP001151699">
    <property type="component" value="Chromosome A"/>
</dbReference>
<evidence type="ECO:0000256" key="1">
    <source>
        <dbReference type="ARBA" id="ARBA00022884"/>
    </source>
</evidence>
<dbReference type="InterPro" id="IPR014720">
    <property type="entry name" value="dsRBD_dom"/>
</dbReference>
<dbReference type="GO" id="GO:0035197">
    <property type="term" value="F:siRNA binding"/>
    <property type="evidence" value="ECO:0007669"/>
    <property type="project" value="TreeGrafter"/>
</dbReference>
<gene>
    <name evidence="4" type="ORF">Bhyg_00842</name>
</gene>
<feature type="region of interest" description="Disordered" evidence="2">
    <location>
        <begin position="60"/>
        <end position="95"/>
    </location>
</feature>
<dbReference type="OrthoDB" id="5961559at2759"/>
<comment type="caution">
    <text evidence="4">The sequence shown here is derived from an EMBL/GenBank/DDBJ whole genome shotgun (WGS) entry which is preliminary data.</text>
</comment>
<dbReference type="GO" id="GO:0016442">
    <property type="term" value="C:RISC complex"/>
    <property type="evidence" value="ECO:0007669"/>
    <property type="project" value="TreeGrafter"/>
</dbReference>
<dbReference type="InterPro" id="IPR051247">
    <property type="entry name" value="RLC_Component"/>
</dbReference>
<evidence type="ECO:0000313" key="4">
    <source>
        <dbReference type="EMBL" id="KAJ6645635.1"/>
    </source>
</evidence>
<keyword evidence="1" id="KW-0694">RNA-binding</keyword>
<evidence type="ECO:0000313" key="5">
    <source>
        <dbReference type="Proteomes" id="UP001151699"/>
    </source>
</evidence>
<dbReference type="PANTHER" id="PTHR46205:SF3">
    <property type="entry name" value="LOQUACIOUS, ISOFORM B"/>
    <property type="match status" value="1"/>
</dbReference>
<sequence length="386" mass="43058">MDGRKRTPQSKEILPKPLEVDNTKKNILTITKVKSSNGPIFKIKTAGGTLKVVNDVTIAHNDKSDGPTINKRNKSEHSSIDPNSPAISRNDEKSYQRKDIADLEFTPNEVDQMTGFVDMDFDVLDQIDVMTPTLDVGASVLSKDVSESTSCSNVDVPLDKERDEKHSAVIPSFWGHSVAAQTEVLMKGSYNSLQDDTVQNSESKLTLAECSSTATNVPLVQYFTNKMKANKPKTNPVFKPPLIVLKELFDYQQMQPAYEVEYNLGVVQAWVSVTNHAASGIGSCVKTAKDAAASSLMDQLVGMKYFGNPIGKLPELCQSHDLPFPVYEYVEPFDQNCNDWICCCSVFKYTKIGQGKSKEIAKLFAAYKMWMTLTFTFKFKLWDKKE</sequence>
<dbReference type="GO" id="GO:0070920">
    <property type="term" value="P:regulation of regulatory ncRNA processing"/>
    <property type="evidence" value="ECO:0007669"/>
    <property type="project" value="TreeGrafter"/>
</dbReference>
<dbReference type="PANTHER" id="PTHR46205">
    <property type="entry name" value="LOQUACIOUS, ISOFORM B"/>
    <property type="match status" value="1"/>
</dbReference>
<name>A0A9Q0S6T6_9DIPT</name>
<dbReference type="GO" id="GO:0005634">
    <property type="term" value="C:nucleus"/>
    <property type="evidence" value="ECO:0007669"/>
    <property type="project" value="TreeGrafter"/>
</dbReference>
<proteinExistence type="predicted"/>
<organism evidence="4 5">
    <name type="scientific">Pseudolycoriella hygida</name>
    <dbReference type="NCBI Taxonomy" id="35572"/>
    <lineage>
        <taxon>Eukaryota</taxon>
        <taxon>Metazoa</taxon>
        <taxon>Ecdysozoa</taxon>
        <taxon>Arthropoda</taxon>
        <taxon>Hexapoda</taxon>
        <taxon>Insecta</taxon>
        <taxon>Pterygota</taxon>
        <taxon>Neoptera</taxon>
        <taxon>Endopterygota</taxon>
        <taxon>Diptera</taxon>
        <taxon>Nematocera</taxon>
        <taxon>Sciaroidea</taxon>
        <taxon>Sciaridae</taxon>
        <taxon>Pseudolycoriella</taxon>
    </lineage>
</organism>
<dbReference type="GO" id="GO:0003725">
    <property type="term" value="F:double-stranded RNA binding"/>
    <property type="evidence" value="ECO:0007669"/>
    <property type="project" value="TreeGrafter"/>
</dbReference>
<dbReference type="AlphaFoldDB" id="A0A9Q0S6T6"/>
<evidence type="ECO:0000256" key="2">
    <source>
        <dbReference type="SAM" id="MobiDB-lite"/>
    </source>
</evidence>
<dbReference type="GO" id="GO:0070578">
    <property type="term" value="C:RISC-loading complex"/>
    <property type="evidence" value="ECO:0007669"/>
    <property type="project" value="TreeGrafter"/>
</dbReference>
<dbReference type="SUPFAM" id="SSF54768">
    <property type="entry name" value="dsRNA-binding domain-like"/>
    <property type="match status" value="1"/>
</dbReference>
<keyword evidence="5" id="KW-1185">Reference proteome</keyword>
<dbReference type="GO" id="GO:0030422">
    <property type="term" value="P:siRNA processing"/>
    <property type="evidence" value="ECO:0007669"/>
    <property type="project" value="TreeGrafter"/>
</dbReference>
<dbReference type="GO" id="GO:0005737">
    <property type="term" value="C:cytoplasm"/>
    <property type="evidence" value="ECO:0007669"/>
    <property type="project" value="TreeGrafter"/>
</dbReference>